<dbReference type="Proteomes" id="UP001239215">
    <property type="component" value="Unassembled WGS sequence"/>
</dbReference>
<dbReference type="PROSITE" id="PS51078">
    <property type="entry name" value="ICLR_ED"/>
    <property type="match status" value="1"/>
</dbReference>
<dbReference type="Pfam" id="PF09339">
    <property type="entry name" value="HTH_IclR"/>
    <property type="match status" value="1"/>
</dbReference>
<dbReference type="SUPFAM" id="SSF46785">
    <property type="entry name" value="Winged helix' DNA-binding domain"/>
    <property type="match status" value="1"/>
</dbReference>
<dbReference type="SUPFAM" id="SSF55781">
    <property type="entry name" value="GAF domain-like"/>
    <property type="match status" value="1"/>
</dbReference>
<dbReference type="EMBL" id="JAUTAN010000001">
    <property type="protein sequence ID" value="MDQ1105625.1"/>
    <property type="molecule type" value="Genomic_DNA"/>
</dbReference>
<dbReference type="InterPro" id="IPR005471">
    <property type="entry name" value="Tscrpt_reg_IclR_N"/>
</dbReference>
<name>A0AAJ1U0A9_9ACTN</name>
<evidence type="ECO:0000256" key="3">
    <source>
        <dbReference type="ARBA" id="ARBA00023163"/>
    </source>
</evidence>
<dbReference type="Pfam" id="PF01614">
    <property type="entry name" value="IclR_C"/>
    <property type="match status" value="1"/>
</dbReference>
<evidence type="ECO:0000313" key="7">
    <source>
        <dbReference type="Proteomes" id="UP001239215"/>
    </source>
</evidence>
<dbReference type="RefSeq" id="WP_307202037.1">
    <property type="nucleotide sequence ID" value="NZ_JAUTAN010000001.1"/>
</dbReference>
<dbReference type="GO" id="GO:0003700">
    <property type="term" value="F:DNA-binding transcription factor activity"/>
    <property type="evidence" value="ECO:0007669"/>
    <property type="project" value="TreeGrafter"/>
</dbReference>
<evidence type="ECO:0000256" key="1">
    <source>
        <dbReference type="ARBA" id="ARBA00023015"/>
    </source>
</evidence>
<dbReference type="AlphaFoldDB" id="A0AAJ1U0A9"/>
<evidence type="ECO:0000256" key="2">
    <source>
        <dbReference type="ARBA" id="ARBA00023125"/>
    </source>
</evidence>
<dbReference type="SMART" id="SM00346">
    <property type="entry name" value="HTH_ICLR"/>
    <property type="match status" value="1"/>
</dbReference>
<accession>A0AAJ1U0A9</accession>
<reference evidence="6" key="1">
    <citation type="submission" date="2023-07" db="EMBL/GenBank/DDBJ databases">
        <title>Functional and genomic diversity of the sorghum phyllosphere microbiome.</title>
        <authorList>
            <person name="Shade A."/>
        </authorList>
    </citation>
    <scope>NUCLEOTIDE SEQUENCE</scope>
    <source>
        <strain evidence="6">SORGH_AS_1067</strain>
    </source>
</reference>
<dbReference type="PANTHER" id="PTHR30136:SF24">
    <property type="entry name" value="HTH-TYPE TRANSCRIPTIONAL REPRESSOR ALLR"/>
    <property type="match status" value="1"/>
</dbReference>
<dbReference type="PROSITE" id="PS51077">
    <property type="entry name" value="HTH_ICLR"/>
    <property type="match status" value="1"/>
</dbReference>
<gene>
    <name evidence="6" type="ORF">QE405_002909</name>
</gene>
<dbReference type="PANTHER" id="PTHR30136">
    <property type="entry name" value="HELIX-TURN-HELIX TRANSCRIPTIONAL REGULATOR, ICLR FAMILY"/>
    <property type="match status" value="1"/>
</dbReference>
<sequence>MAGNAREPGTTVAQRIVALLGAFDDQHRRLPLARLAERSGLAPPTAHRLAAELVAGGLLERRGDGTYAVGRRLWDLGLLAAVQTDLRAAAAPFLQDIYAATLATVHLAVREGTEVLYVERLSGRASVPIISTVGSRLPGHATGVGKVLLAHAPPAVLDELLAGPLPRLTPYTVVQPGTLRRQLEAARRDGYATTVEEVSAGACSLAVPVRRGSAPDAPVVAALGVVVPSLKRDRPRLLASLRTAAAGIARSL</sequence>
<keyword evidence="3" id="KW-0804">Transcription</keyword>
<dbReference type="InterPro" id="IPR014757">
    <property type="entry name" value="Tscrpt_reg_IclR_C"/>
</dbReference>
<keyword evidence="2 6" id="KW-0238">DNA-binding</keyword>
<dbReference type="InterPro" id="IPR036388">
    <property type="entry name" value="WH-like_DNA-bd_sf"/>
</dbReference>
<evidence type="ECO:0000259" key="5">
    <source>
        <dbReference type="PROSITE" id="PS51078"/>
    </source>
</evidence>
<dbReference type="Gene3D" id="1.10.10.10">
    <property type="entry name" value="Winged helix-like DNA-binding domain superfamily/Winged helix DNA-binding domain"/>
    <property type="match status" value="1"/>
</dbReference>
<dbReference type="GO" id="GO:0045892">
    <property type="term" value="P:negative regulation of DNA-templated transcription"/>
    <property type="evidence" value="ECO:0007669"/>
    <property type="project" value="TreeGrafter"/>
</dbReference>
<evidence type="ECO:0000259" key="4">
    <source>
        <dbReference type="PROSITE" id="PS51077"/>
    </source>
</evidence>
<evidence type="ECO:0000313" key="6">
    <source>
        <dbReference type="EMBL" id="MDQ1105625.1"/>
    </source>
</evidence>
<dbReference type="InterPro" id="IPR050707">
    <property type="entry name" value="HTH_MetabolicPath_Reg"/>
</dbReference>
<dbReference type="InterPro" id="IPR029016">
    <property type="entry name" value="GAF-like_dom_sf"/>
</dbReference>
<organism evidence="6 7">
    <name type="scientific">Nocardioides zeae</name>
    <dbReference type="NCBI Taxonomy" id="1457234"/>
    <lineage>
        <taxon>Bacteria</taxon>
        <taxon>Bacillati</taxon>
        <taxon>Actinomycetota</taxon>
        <taxon>Actinomycetes</taxon>
        <taxon>Propionibacteriales</taxon>
        <taxon>Nocardioidaceae</taxon>
        <taxon>Nocardioides</taxon>
    </lineage>
</organism>
<feature type="domain" description="IclR-ED" evidence="5">
    <location>
        <begin position="72"/>
        <end position="252"/>
    </location>
</feature>
<proteinExistence type="predicted"/>
<keyword evidence="1" id="KW-0805">Transcription regulation</keyword>
<dbReference type="GO" id="GO:0003677">
    <property type="term" value="F:DNA binding"/>
    <property type="evidence" value="ECO:0007669"/>
    <property type="project" value="UniProtKB-KW"/>
</dbReference>
<comment type="caution">
    <text evidence="6">The sequence shown here is derived from an EMBL/GenBank/DDBJ whole genome shotgun (WGS) entry which is preliminary data.</text>
</comment>
<dbReference type="Gene3D" id="3.30.450.40">
    <property type="match status" value="1"/>
</dbReference>
<feature type="domain" description="HTH iclR-type" evidence="4">
    <location>
        <begin position="10"/>
        <end position="71"/>
    </location>
</feature>
<dbReference type="InterPro" id="IPR036390">
    <property type="entry name" value="WH_DNA-bd_sf"/>
</dbReference>
<protein>
    <submittedName>
        <fullName evidence="6">DNA-binding IclR family transcriptional regulator</fullName>
    </submittedName>
</protein>